<dbReference type="InterPro" id="IPR003594">
    <property type="entry name" value="HATPase_dom"/>
</dbReference>
<evidence type="ECO:0000256" key="2">
    <source>
        <dbReference type="ARBA" id="ARBA00012438"/>
    </source>
</evidence>
<dbReference type="PANTHER" id="PTHR44936">
    <property type="entry name" value="SENSOR PROTEIN CREC"/>
    <property type="match status" value="1"/>
</dbReference>
<dbReference type="InterPro" id="IPR013587">
    <property type="entry name" value="Nitrate/nitrite_sensing"/>
</dbReference>
<dbReference type="SUPFAM" id="SSF55874">
    <property type="entry name" value="ATPase domain of HSP90 chaperone/DNA topoisomerase II/histidine kinase"/>
    <property type="match status" value="1"/>
</dbReference>
<keyword evidence="8" id="KW-0472">Membrane</keyword>
<feature type="region of interest" description="Disordered" evidence="7">
    <location>
        <begin position="642"/>
        <end position="686"/>
    </location>
</feature>
<evidence type="ECO:0000313" key="10">
    <source>
        <dbReference type="EMBL" id="GIJ30393.1"/>
    </source>
</evidence>
<feature type="domain" description="Histidine kinase/HSP90-like ATPase" evidence="9">
    <location>
        <begin position="520"/>
        <end position="629"/>
    </location>
</feature>
<name>A0ABQ4JIF4_9ACTN</name>
<keyword evidence="11" id="KW-1185">Reference proteome</keyword>
<dbReference type="Gene3D" id="3.30.565.10">
    <property type="entry name" value="Histidine kinase-like ATPase, C-terminal domain"/>
    <property type="match status" value="1"/>
</dbReference>
<dbReference type="Pfam" id="PF02518">
    <property type="entry name" value="HATPase_c"/>
    <property type="match status" value="1"/>
</dbReference>
<keyword evidence="8" id="KW-0812">Transmembrane</keyword>
<feature type="transmembrane region" description="Helical" evidence="8">
    <location>
        <begin position="307"/>
        <end position="330"/>
    </location>
</feature>
<evidence type="ECO:0000256" key="5">
    <source>
        <dbReference type="ARBA" id="ARBA00022777"/>
    </source>
</evidence>
<keyword evidence="5" id="KW-0418">Kinase</keyword>
<dbReference type="PANTHER" id="PTHR44936:SF9">
    <property type="entry name" value="SENSOR PROTEIN CREC"/>
    <property type="match status" value="1"/>
</dbReference>
<evidence type="ECO:0000256" key="8">
    <source>
        <dbReference type="SAM" id="Phobius"/>
    </source>
</evidence>
<accession>A0ABQ4JIF4</accession>
<dbReference type="EC" id="2.7.13.3" evidence="2"/>
<comment type="catalytic activity">
    <reaction evidence="1">
        <text>ATP + protein L-histidine = ADP + protein N-phospho-L-histidine.</text>
        <dbReference type="EC" id="2.7.13.3"/>
    </reaction>
</comment>
<protein>
    <recommendedName>
        <fullName evidence="2">histidine kinase</fullName>
        <ecNumber evidence="2">2.7.13.3</ecNumber>
    </recommendedName>
</protein>
<proteinExistence type="predicted"/>
<keyword evidence="8" id="KW-1133">Transmembrane helix</keyword>
<evidence type="ECO:0000313" key="11">
    <source>
        <dbReference type="Proteomes" id="UP000653076"/>
    </source>
</evidence>
<organism evidence="10 11">
    <name type="scientific">Micromonospora qiuiae</name>
    <dbReference type="NCBI Taxonomy" id="502268"/>
    <lineage>
        <taxon>Bacteria</taxon>
        <taxon>Bacillati</taxon>
        <taxon>Actinomycetota</taxon>
        <taxon>Actinomycetes</taxon>
        <taxon>Micromonosporales</taxon>
        <taxon>Micromonosporaceae</taxon>
        <taxon>Micromonospora</taxon>
    </lineage>
</organism>
<evidence type="ECO:0000259" key="9">
    <source>
        <dbReference type="SMART" id="SM00387"/>
    </source>
</evidence>
<reference evidence="10 11" key="1">
    <citation type="submission" date="2021-01" db="EMBL/GenBank/DDBJ databases">
        <title>Whole genome shotgun sequence of Verrucosispora qiuiae NBRC 106684.</title>
        <authorList>
            <person name="Komaki H."/>
            <person name="Tamura T."/>
        </authorList>
    </citation>
    <scope>NUCLEOTIDE SEQUENCE [LARGE SCALE GENOMIC DNA]</scope>
    <source>
        <strain evidence="10 11">NBRC 106684</strain>
    </source>
</reference>
<dbReference type="EMBL" id="BOPC01000109">
    <property type="protein sequence ID" value="GIJ30393.1"/>
    <property type="molecule type" value="Genomic_DNA"/>
</dbReference>
<dbReference type="Proteomes" id="UP000653076">
    <property type="component" value="Unassembled WGS sequence"/>
</dbReference>
<keyword evidence="3" id="KW-0597">Phosphoprotein</keyword>
<dbReference type="InterPro" id="IPR036890">
    <property type="entry name" value="HATPase_C_sf"/>
</dbReference>
<evidence type="ECO:0000256" key="3">
    <source>
        <dbReference type="ARBA" id="ARBA00022553"/>
    </source>
</evidence>
<dbReference type="SMART" id="SM00387">
    <property type="entry name" value="HATPase_c"/>
    <property type="match status" value="1"/>
</dbReference>
<evidence type="ECO:0000256" key="6">
    <source>
        <dbReference type="ARBA" id="ARBA00023012"/>
    </source>
</evidence>
<comment type="caution">
    <text evidence="10">The sequence shown here is derived from an EMBL/GenBank/DDBJ whole genome shotgun (WGS) entry which is preliminary data.</text>
</comment>
<keyword evidence="6" id="KW-0902">Two-component regulatory system</keyword>
<evidence type="ECO:0000256" key="7">
    <source>
        <dbReference type="SAM" id="MobiDB-lite"/>
    </source>
</evidence>
<keyword evidence="4" id="KW-0808">Transferase</keyword>
<dbReference type="RefSeq" id="WP_204038098.1">
    <property type="nucleotide sequence ID" value="NZ_BOPC01000109.1"/>
</dbReference>
<sequence>MCDLKGSAVRVARRLALLLAIPLSATVLFAAWGVTSTTRQAVSADRLESLVAVSSAVGEVLYQLDRERQIAVSVVSDAGGGLNTLLEQGAVSDSAIDAYRQRRAELKLSQPAVARLVGPWDEQLRLLPAFREQVKARSASLTAVLVRYRAVIARGLTVREAVGQVGGANGVLADQLRVAAALSQASEYAGIQQVAVAAASGRAVSQAMQRDLAATSAGLNEALLVVSQRSPAQWRAWLDQALTGEQVLTAQRIDDEVARTQVGQRLRVASGRWLAASGERRDRLHQVQSRIDDDILAEVGRQRTRQWLTTGVLSGLAAVLLAVAAVFAWWQGRVLAQRLRDVRDAVTRMARDELPVLVRRVERADPADPGSVPAPPRALASTTARDEVDEVTAAFDVLAATTYRISTDLARQRLVAVGAVEAVGRRCQGITNRLLGELDAAERDEKDAATLETLFAVDNLAAQLLHGTQSLLVLSGRTLGMAYEEPAELVTVLQAAQSRIQEYRRVVVGLVDDRVQVPPALIDDLVHLLASLLDNATRYSPGDVVVTGHLMGNRAILQVTDTGRGIPPGLCDQLNRELAAPSPMIGVEHIRRQGVATVALLAAAHGLRVRLLPASPHGTVAEVEIPADKLLIKVPERVALPTGPIAGQRAPGGTPGSHVSLPTSPAPRPADPASRHNRSSPADLPTQVLPQIPAQRPAPCWHESTPIHQAAEQHGPSGWFEVGGTVHVHSAAATVPSRDSATTSKGLPKRQPSAAFTPPSRPAPVAPPRGARAATGLAQTAGAYQRGLGRRSLQPREGQR</sequence>
<gene>
    <name evidence="10" type="ORF">Vqi01_55550</name>
</gene>
<feature type="region of interest" description="Disordered" evidence="7">
    <location>
        <begin position="733"/>
        <end position="800"/>
    </location>
</feature>
<dbReference type="Pfam" id="PF08376">
    <property type="entry name" value="NIT"/>
    <property type="match status" value="1"/>
</dbReference>
<evidence type="ECO:0000256" key="1">
    <source>
        <dbReference type="ARBA" id="ARBA00000085"/>
    </source>
</evidence>
<dbReference type="InterPro" id="IPR050980">
    <property type="entry name" value="2C_sensor_his_kinase"/>
</dbReference>
<evidence type="ECO:0000256" key="4">
    <source>
        <dbReference type="ARBA" id="ARBA00022679"/>
    </source>
</evidence>